<dbReference type="OrthoDB" id="21678at2759"/>
<dbReference type="EMBL" id="NAJO01000010">
    <property type="protein sequence ID" value="OQO09623.1"/>
    <property type="molecule type" value="Genomic_DNA"/>
</dbReference>
<gene>
    <name evidence="4" type="ORF">B0A48_05025</name>
</gene>
<evidence type="ECO:0000313" key="4">
    <source>
        <dbReference type="EMBL" id="OQO09623.1"/>
    </source>
</evidence>
<organism evidence="4 5">
    <name type="scientific">Cryoendolithus antarcticus</name>
    <dbReference type="NCBI Taxonomy" id="1507870"/>
    <lineage>
        <taxon>Eukaryota</taxon>
        <taxon>Fungi</taxon>
        <taxon>Dikarya</taxon>
        <taxon>Ascomycota</taxon>
        <taxon>Pezizomycotina</taxon>
        <taxon>Dothideomycetes</taxon>
        <taxon>Dothideomycetidae</taxon>
        <taxon>Cladosporiales</taxon>
        <taxon>Cladosporiaceae</taxon>
        <taxon>Cryoendolithus</taxon>
    </lineage>
</organism>
<feature type="compositionally biased region" description="Pro residues" evidence="1">
    <location>
        <begin position="424"/>
        <end position="436"/>
    </location>
</feature>
<evidence type="ECO:0000313" key="5">
    <source>
        <dbReference type="Proteomes" id="UP000192596"/>
    </source>
</evidence>
<keyword evidence="5" id="KW-1185">Reference proteome</keyword>
<comment type="caution">
    <text evidence="4">The sequence shown here is derived from an EMBL/GenBank/DDBJ whole genome shotgun (WGS) entry which is preliminary data.</text>
</comment>
<dbReference type="InParanoid" id="A0A1V8TE25"/>
<dbReference type="PANTHER" id="PTHR37981:SF1">
    <property type="entry name" value="SGNH HYDROLASE-TYPE ESTERASE DOMAIN-CONTAINING PROTEIN"/>
    <property type="match status" value="1"/>
</dbReference>
<feature type="signal peptide" evidence="2">
    <location>
        <begin position="1"/>
        <end position="18"/>
    </location>
</feature>
<feature type="domain" description="SGNH hydrolase-type esterase" evidence="3">
    <location>
        <begin position="49"/>
        <end position="283"/>
    </location>
</feature>
<dbReference type="Proteomes" id="UP000192596">
    <property type="component" value="Unassembled WGS sequence"/>
</dbReference>
<evidence type="ECO:0000256" key="1">
    <source>
        <dbReference type="SAM" id="MobiDB-lite"/>
    </source>
</evidence>
<dbReference type="PANTHER" id="PTHR37981">
    <property type="entry name" value="LIPASE 2"/>
    <property type="match status" value="1"/>
</dbReference>
<keyword evidence="2" id="KW-0732">Signal</keyword>
<name>A0A1V8TE25_9PEZI</name>
<dbReference type="SUPFAM" id="SSF52266">
    <property type="entry name" value="SGNH hydrolase"/>
    <property type="match status" value="1"/>
</dbReference>
<dbReference type="InterPro" id="IPR013830">
    <property type="entry name" value="SGNH_hydro"/>
</dbReference>
<dbReference type="Gene3D" id="3.40.50.1110">
    <property type="entry name" value="SGNH hydrolase"/>
    <property type="match status" value="1"/>
</dbReference>
<dbReference type="InterPro" id="IPR036514">
    <property type="entry name" value="SGNH_hydro_sf"/>
</dbReference>
<sequence>MYSSSLALWSTFACVCFGLPSGTTPWTRTLRRDASDPSDLSWIKDWASVGDSFSTGVGAGKRMEGCGDPLCSRYDAGFPSIINADDNLAGDHTFTNLACTGATVDVVNGQVTALKDGSQDFVTITAGINDAFFADILDHCVFGWTADHGMGNSPCSDQLSKSQSVVDSADFHSKLDTLISSAKAKLKSDGHIYYIGYAQVFGQDSNQCDSVTWSMPYNYGNSQYLTQDRRAKLNALTKSTNKALSDAASRAGASVTFVDYDKYVPLVQGRFCEDKHPETNGNRAGLLFYEWYTDDNVLPTRDDVAKAFSPPLLMTETLALNDTFDAAIGDYVLRAIAANATLGQSLTIAKPPIPNLLQVNATLDQIAHGYAVRPIPDGFNKIFHPRPNAHQLVADLVVYNIQANYARKLGQEPGPEVVDGDTCPAPPPLAPTPAPQSDPDATEICGTWYKVLFDHFEIYGAHFDEAEFSSDGEKLKHELEGCGEVTKWSFKTLTNDPNGFQWFASGNLPIGTKACVGRAVVSAGLEDEERW</sequence>
<dbReference type="GO" id="GO:0016788">
    <property type="term" value="F:hydrolase activity, acting on ester bonds"/>
    <property type="evidence" value="ECO:0007669"/>
    <property type="project" value="InterPro"/>
</dbReference>
<feature type="region of interest" description="Disordered" evidence="1">
    <location>
        <begin position="411"/>
        <end position="439"/>
    </location>
</feature>
<evidence type="ECO:0000259" key="3">
    <source>
        <dbReference type="Pfam" id="PF13472"/>
    </source>
</evidence>
<reference evidence="5" key="1">
    <citation type="submission" date="2017-03" db="EMBL/GenBank/DDBJ databases">
        <title>Genomes of endolithic fungi from Antarctica.</title>
        <authorList>
            <person name="Coleine C."/>
            <person name="Masonjones S."/>
            <person name="Stajich J.E."/>
        </authorList>
    </citation>
    <scope>NUCLEOTIDE SEQUENCE [LARGE SCALE GENOMIC DNA]</scope>
    <source>
        <strain evidence="5">CCFEE 5527</strain>
    </source>
</reference>
<dbReference type="Pfam" id="PF13472">
    <property type="entry name" value="Lipase_GDSL_2"/>
    <property type="match status" value="1"/>
</dbReference>
<dbReference type="GO" id="GO:0006629">
    <property type="term" value="P:lipid metabolic process"/>
    <property type="evidence" value="ECO:0007669"/>
    <property type="project" value="TreeGrafter"/>
</dbReference>
<dbReference type="AlphaFoldDB" id="A0A1V8TE25"/>
<dbReference type="InterPro" id="IPR037460">
    <property type="entry name" value="SEST-like"/>
</dbReference>
<protein>
    <recommendedName>
        <fullName evidence="3">SGNH hydrolase-type esterase domain-containing protein</fullName>
    </recommendedName>
</protein>
<dbReference type="CDD" id="cd01823">
    <property type="entry name" value="SEST_like"/>
    <property type="match status" value="1"/>
</dbReference>
<accession>A0A1V8TE25</accession>
<feature type="chain" id="PRO_5012528800" description="SGNH hydrolase-type esterase domain-containing protein" evidence="2">
    <location>
        <begin position="19"/>
        <end position="531"/>
    </location>
</feature>
<proteinExistence type="predicted"/>
<evidence type="ECO:0000256" key="2">
    <source>
        <dbReference type="SAM" id="SignalP"/>
    </source>
</evidence>